<proteinExistence type="predicted"/>
<dbReference type="Proteomes" id="UP000308600">
    <property type="component" value="Unassembled WGS sequence"/>
</dbReference>
<sequence>MASQTQIPSWLNDARSPAYMRLVLETLNRREDIRVQARRATRHRDRSDVEFLDSDDEFYIRHGQNSNQEESPRQKALKRFYSVAVGSHPDSDVFNRYAQLEAYDRTRVVAPIPNPPNGGPAGGEGRYLNASWVSERLGQKWWIASQAPLPQSAHAFLSTIFHPIEKWPPYKNAGGEPEPLSSSASTGRPRIRTVVQLTKNIESGRIKAHEYFPNEVGKAIVVHPETSSDSLPQAVGTDSIPSLKVTLLKSQYVEVADCSWMTVSITSLTGNAEPPGEIAVFEHLTYTSWPDHGVPESKEEKQSLLEFLKLVEEVNRKGEALGLTEPRDQPNSLGFGQQASGLEKLKAEPPIIVGCSAGIGRTGTFIALASLFRHLGVLNPATLPTSSGDLEPSPLGPISLQRQDDGANDVGVDDLVLQEVDSLRDQRAGMVERASQVLFIYEMLDRHYSGAR</sequence>
<protein>
    <submittedName>
        <fullName evidence="1">Phosphatases II</fullName>
    </submittedName>
</protein>
<evidence type="ECO:0000313" key="1">
    <source>
        <dbReference type="EMBL" id="TFK71133.1"/>
    </source>
</evidence>
<reference evidence="1 2" key="1">
    <citation type="journal article" date="2019" name="Nat. Ecol. Evol.">
        <title>Megaphylogeny resolves global patterns of mushroom evolution.</title>
        <authorList>
            <person name="Varga T."/>
            <person name="Krizsan K."/>
            <person name="Foldi C."/>
            <person name="Dima B."/>
            <person name="Sanchez-Garcia M."/>
            <person name="Sanchez-Ramirez S."/>
            <person name="Szollosi G.J."/>
            <person name="Szarkandi J.G."/>
            <person name="Papp V."/>
            <person name="Albert L."/>
            <person name="Andreopoulos W."/>
            <person name="Angelini C."/>
            <person name="Antonin V."/>
            <person name="Barry K.W."/>
            <person name="Bougher N.L."/>
            <person name="Buchanan P."/>
            <person name="Buyck B."/>
            <person name="Bense V."/>
            <person name="Catcheside P."/>
            <person name="Chovatia M."/>
            <person name="Cooper J."/>
            <person name="Damon W."/>
            <person name="Desjardin D."/>
            <person name="Finy P."/>
            <person name="Geml J."/>
            <person name="Haridas S."/>
            <person name="Hughes K."/>
            <person name="Justo A."/>
            <person name="Karasinski D."/>
            <person name="Kautmanova I."/>
            <person name="Kiss B."/>
            <person name="Kocsube S."/>
            <person name="Kotiranta H."/>
            <person name="LaButti K.M."/>
            <person name="Lechner B.E."/>
            <person name="Liimatainen K."/>
            <person name="Lipzen A."/>
            <person name="Lukacs Z."/>
            <person name="Mihaltcheva S."/>
            <person name="Morgado L.N."/>
            <person name="Niskanen T."/>
            <person name="Noordeloos M.E."/>
            <person name="Ohm R.A."/>
            <person name="Ortiz-Santana B."/>
            <person name="Ovrebo C."/>
            <person name="Racz N."/>
            <person name="Riley R."/>
            <person name="Savchenko A."/>
            <person name="Shiryaev A."/>
            <person name="Soop K."/>
            <person name="Spirin V."/>
            <person name="Szebenyi C."/>
            <person name="Tomsovsky M."/>
            <person name="Tulloss R.E."/>
            <person name="Uehling J."/>
            <person name="Grigoriev I.V."/>
            <person name="Vagvolgyi C."/>
            <person name="Papp T."/>
            <person name="Martin F.M."/>
            <person name="Miettinen O."/>
            <person name="Hibbett D.S."/>
            <person name="Nagy L.G."/>
        </authorList>
    </citation>
    <scope>NUCLEOTIDE SEQUENCE [LARGE SCALE GENOMIC DNA]</scope>
    <source>
        <strain evidence="1 2">NL-1719</strain>
    </source>
</reference>
<accession>A0ACD3AZF9</accession>
<dbReference type="EMBL" id="ML208302">
    <property type="protein sequence ID" value="TFK71133.1"/>
    <property type="molecule type" value="Genomic_DNA"/>
</dbReference>
<gene>
    <name evidence="1" type="ORF">BDN72DRAFT_481346</name>
</gene>
<name>A0ACD3AZF9_9AGAR</name>
<organism evidence="1 2">
    <name type="scientific">Pluteus cervinus</name>
    <dbReference type="NCBI Taxonomy" id="181527"/>
    <lineage>
        <taxon>Eukaryota</taxon>
        <taxon>Fungi</taxon>
        <taxon>Dikarya</taxon>
        <taxon>Basidiomycota</taxon>
        <taxon>Agaricomycotina</taxon>
        <taxon>Agaricomycetes</taxon>
        <taxon>Agaricomycetidae</taxon>
        <taxon>Agaricales</taxon>
        <taxon>Pluteineae</taxon>
        <taxon>Pluteaceae</taxon>
        <taxon>Pluteus</taxon>
    </lineage>
</organism>
<keyword evidence="2" id="KW-1185">Reference proteome</keyword>
<evidence type="ECO:0000313" key="2">
    <source>
        <dbReference type="Proteomes" id="UP000308600"/>
    </source>
</evidence>